<proteinExistence type="predicted"/>
<evidence type="ECO:0000313" key="3">
    <source>
        <dbReference type="Proteomes" id="UP000077885"/>
    </source>
</evidence>
<reference evidence="3" key="1">
    <citation type="submission" date="2016-05" db="EMBL/GenBank/DDBJ databases">
        <title>Draft genome of Corynebacterium afermentans subsp. afermentans LCDC 88199T.</title>
        <authorList>
            <person name="Bernier A.-M."/>
            <person name="Bernard K."/>
        </authorList>
    </citation>
    <scope>NUCLEOTIDE SEQUENCE [LARGE SCALE GENOMIC DNA]</scope>
    <source>
        <strain evidence="3">NML02-A-017</strain>
    </source>
</reference>
<gene>
    <name evidence="2" type="ORF">A7P95_00330</name>
</gene>
<name>A0A1A9S2P4_9NEIS</name>
<keyword evidence="3" id="KW-1185">Reference proteome</keyword>
<dbReference type="STRING" id="1795827.A7P95_00330"/>
<comment type="caution">
    <text evidence="2">The sequence shown here is derived from an EMBL/GenBank/DDBJ whole genome shotgun (WGS) entry which is preliminary data.</text>
</comment>
<dbReference type="Proteomes" id="UP000077885">
    <property type="component" value="Unassembled WGS sequence"/>
</dbReference>
<evidence type="ECO:0000256" key="1">
    <source>
        <dbReference type="SAM" id="MobiDB-lite"/>
    </source>
</evidence>
<sequence>MASDFPESSLHTGFAHQPPRRKPGRRRVLQTPHPQTEGYLKRQTAGRADGACLGQAVFR</sequence>
<dbReference type="EMBL" id="LXSL01000009">
    <property type="protein sequence ID" value="OAM31512.1"/>
    <property type="molecule type" value="Genomic_DNA"/>
</dbReference>
<evidence type="ECO:0000313" key="2">
    <source>
        <dbReference type="EMBL" id="OAM31512.1"/>
    </source>
</evidence>
<feature type="region of interest" description="Disordered" evidence="1">
    <location>
        <begin position="1"/>
        <end position="44"/>
    </location>
</feature>
<protein>
    <submittedName>
        <fullName evidence="2">Uncharacterized protein</fullName>
    </submittedName>
</protein>
<accession>A0A1A9S2P4</accession>
<dbReference type="AlphaFoldDB" id="A0A1A9S2P4"/>
<organism evidence="2 3">
    <name type="scientific">Eikenella longinqua</name>
    <dbReference type="NCBI Taxonomy" id="1795827"/>
    <lineage>
        <taxon>Bacteria</taxon>
        <taxon>Pseudomonadati</taxon>
        <taxon>Pseudomonadota</taxon>
        <taxon>Betaproteobacteria</taxon>
        <taxon>Neisseriales</taxon>
        <taxon>Neisseriaceae</taxon>
        <taxon>Eikenella</taxon>
    </lineage>
</organism>
<feature type="compositionally biased region" description="Basic residues" evidence="1">
    <location>
        <begin position="18"/>
        <end position="28"/>
    </location>
</feature>